<keyword evidence="3" id="KW-1185">Reference proteome</keyword>
<name>A0A0F5MPU3_9RICK</name>
<feature type="compositionally biased region" description="Gly residues" evidence="1">
    <location>
        <begin position="262"/>
        <end position="271"/>
    </location>
</feature>
<feature type="compositionally biased region" description="Low complexity" evidence="1">
    <location>
        <begin position="221"/>
        <end position="249"/>
    </location>
</feature>
<organism evidence="2 3">
    <name type="scientific">Candidatus Arcanibacter lacustris</name>
    <dbReference type="NCBI Taxonomy" id="1607817"/>
    <lineage>
        <taxon>Bacteria</taxon>
        <taxon>Pseudomonadati</taxon>
        <taxon>Pseudomonadota</taxon>
        <taxon>Alphaproteobacteria</taxon>
        <taxon>Rickettsiales</taxon>
        <taxon>Candidatus Arcanibacter</taxon>
    </lineage>
</organism>
<feature type="non-terminal residue" evidence="2">
    <location>
        <position position="342"/>
    </location>
</feature>
<protein>
    <submittedName>
        <fullName evidence="2">Uncharacterized protein</fullName>
    </submittedName>
</protein>
<comment type="caution">
    <text evidence="2">The sequence shown here is derived from an EMBL/GenBank/DDBJ whole genome shotgun (WGS) entry which is preliminary data.</text>
</comment>
<gene>
    <name evidence="2" type="ORF">SZ25_00305</name>
</gene>
<dbReference type="Proteomes" id="UP000033358">
    <property type="component" value="Unassembled WGS sequence"/>
</dbReference>
<reference evidence="2 3" key="1">
    <citation type="submission" date="2015-02" db="EMBL/GenBank/DDBJ databases">
        <title>Single cell genomics of a rare environmental alphaproteobacterium provides unique insights into Rickettsiaceae evolution.</title>
        <authorList>
            <person name="Martijn J."/>
            <person name="Schulz F."/>
            <person name="Zaremba-Niedzwiedzka K."/>
            <person name="Viklund J."/>
            <person name="Stepanauskas R."/>
            <person name="Andersson S.G.E."/>
            <person name="Horn M."/>
            <person name="Guy L."/>
            <person name="Ettema T.J.G."/>
        </authorList>
    </citation>
    <scope>NUCLEOTIDE SEQUENCE [LARGE SCALE GENOMIC DNA]</scope>
    <source>
        <strain evidence="2 3">SCGC AAA041-L04</strain>
    </source>
</reference>
<feature type="compositionally biased region" description="Pro residues" evidence="1">
    <location>
        <begin position="333"/>
        <end position="342"/>
    </location>
</feature>
<feature type="region of interest" description="Disordered" evidence="1">
    <location>
        <begin position="134"/>
        <end position="155"/>
    </location>
</feature>
<feature type="compositionally biased region" description="Polar residues" evidence="1">
    <location>
        <begin position="274"/>
        <end position="297"/>
    </location>
</feature>
<feature type="region of interest" description="Disordered" evidence="1">
    <location>
        <begin position="188"/>
        <end position="342"/>
    </location>
</feature>
<evidence type="ECO:0000313" key="3">
    <source>
        <dbReference type="Proteomes" id="UP000033358"/>
    </source>
</evidence>
<proteinExistence type="predicted"/>
<dbReference type="EMBL" id="JYHA01000049">
    <property type="protein sequence ID" value="KKB96604.1"/>
    <property type="molecule type" value="Genomic_DNA"/>
</dbReference>
<evidence type="ECO:0000256" key="1">
    <source>
        <dbReference type="SAM" id="MobiDB-lite"/>
    </source>
</evidence>
<feature type="compositionally biased region" description="Low complexity" evidence="1">
    <location>
        <begin position="196"/>
        <end position="208"/>
    </location>
</feature>
<accession>A0A0F5MPU3</accession>
<sequence length="342" mass="36043">MHPNAINTYGEHIVNPIMIGTNEPKYGSSDLDTYARKYTFDYAHKAENFAPYFNSKTGKPIATVNYGVKWYNWGEGYIHFQTNYVANKFIVTGNNREAVAKDYGIPIDRVVANDASIQTIGNFPQTFTILPKFSSNKDKDKSDSSKQDNSQTKSSYSNLEFANLLNTIYMQEEQQRLYQQYITNPGRLPLNSGVDSESTSSAPTSSPSKGPIGSTPSKNMPSSPISSSPSSTASSSSPFASTPISSTPTLGKNTPGNSAGSSGHGAAGGFGNSPSINTGSNPTFSPKSSPTRNSKNMPSFAPINANAGSGSGSVPGLTAGSEPFKGPTSSAPSPTPIKGPSG</sequence>
<evidence type="ECO:0000313" key="2">
    <source>
        <dbReference type="EMBL" id="KKB96604.1"/>
    </source>
</evidence>
<dbReference type="AlphaFoldDB" id="A0A0F5MPU3"/>
<feature type="compositionally biased region" description="Basic and acidic residues" evidence="1">
    <location>
        <begin position="135"/>
        <end position="146"/>
    </location>
</feature>